<dbReference type="Proteomes" id="UP000580250">
    <property type="component" value="Unassembled WGS sequence"/>
</dbReference>
<evidence type="ECO:0000256" key="6">
    <source>
        <dbReference type="ARBA" id="ARBA00023163"/>
    </source>
</evidence>
<keyword evidence="5" id="KW-0805">Transcription regulation</keyword>
<dbReference type="GO" id="GO:0000981">
    <property type="term" value="F:DNA-binding transcription factor activity, RNA polymerase II-specific"/>
    <property type="evidence" value="ECO:0007669"/>
    <property type="project" value="TreeGrafter"/>
</dbReference>
<evidence type="ECO:0000256" key="7">
    <source>
        <dbReference type="ARBA" id="ARBA00023242"/>
    </source>
</evidence>
<dbReference type="Gene3D" id="3.30.50.10">
    <property type="entry name" value="Erythroid Transcription Factor GATA-1, subunit A"/>
    <property type="match status" value="2"/>
</dbReference>
<evidence type="ECO:0000256" key="4">
    <source>
        <dbReference type="ARBA" id="ARBA00022833"/>
    </source>
</evidence>
<keyword evidence="2" id="KW-0479">Metal-binding</keyword>
<dbReference type="AlphaFoldDB" id="A0A6V7UVG7"/>
<evidence type="ECO:0000256" key="9">
    <source>
        <dbReference type="SAM" id="SignalP"/>
    </source>
</evidence>
<dbReference type="EMBL" id="CAJEWN010000118">
    <property type="protein sequence ID" value="CAD2166513.1"/>
    <property type="molecule type" value="Genomic_DNA"/>
</dbReference>
<dbReference type="PROSITE" id="PS00344">
    <property type="entry name" value="GATA_ZN_FINGER_1"/>
    <property type="match status" value="1"/>
</dbReference>
<dbReference type="GO" id="GO:0000978">
    <property type="term" value="F:RNA polymerase II cis-regulatory region sequence-specific DNA binding"/>
    <property type="evidence" value="ECO:0007669"/>
    <property type="project" value="TreeGrafter"/>
</dbReference>
<sequence>MIKFNFIILIHLIIFLKIQCAGKQIHVEVKIKDDWKEKREFIYLKNVEIKDRFVLKVIEKQNNQHDSINKNLEGHLRSIDLNPDKNMFEVEISDTSEYIPSDQLKKKILIEITNNEIIQNFLPGFEKMVLRNNNFIENNNIYETSILYKSHINFKLFEENIQSYKDKLLSSYWTEINLIGYKINLLDKQKVEYPKEELKSKIIDIGNKISGIIEVNKRKCFNCRVTQTKQWYNLIKGHYLCKKCGEYKNIYGKFRSKELWFKTKKCDRKCFICGVTQTIYWRRHPETGDYLCNACGCKLRKEETKKRNTKI</sequence>
<evidence type="ECO:0000313" key="12">
    <source>
        <dbReference type="Proteomes" id="UP000580250"/>
    </source>
</evidence>
<dbReference type="CDD" id="cd00202">
    <property type="entry name" value="ZnF_GATA"/>
    <property type="match status" value="1"/>
</dbReference>
<reference evidence="11 12" key="1">
    <citation type="submission" date="2020-08" db="EMBL/GenBank/DDBJ databases">
        <authorList>
            <person name="Koutsovoulos G."/>
            <person name="Danchin GJ E."/>
        </authorList>
    </citation>
    <scope>NUCLEOTIDE SEQUENCE [LARGE SCALE GENOMIC DNA]</scope>
</reference>
<dbReference type="SMART" id="SM00401">
    <property type="entry name" value="ZnF_GATA"/>
    <property type="match status" value="2"/>
</dbReference>
<dbReference type="PANTHER" id="PTHR10071:SF281">
    <property type="entry name" value="BOX A-BINDING FACTOR-RELATED"/>
    <property type="match status" value="1"/>
</dbReference>
<dbReference type="InterPro" id="IPR013088">
    <property type="entry name" value="Znf_NHR/GATA"/>
</dbReference>
<dbReference type="GO" id="GO:0008270">
    <property type="term" value="F:zinc ion binding"/>
    <property type="evidence" value="ECO:0007669"/>
    <property type="project" value="UniProtKB-KW"/>
</dbReference>
<dbReference type="PROSITE" id="PS50114">
    <property type="entry name" value="GATA_ZN_FINGER_2"/>
    <property type="match status" value="2"/>
</dbReference>
<keyword evidence="4" id="KW-0862">Zinc</keyword>
<accession>A0A6V7UVG7</accession>
<dbReference type="SUPFAM" id="SSF57716">
    <property type="entry name" value="Glucocorticoid receptor-like (DNA-binding domain)"/>
    <property type="match status" value="2"/>
</dbReference>
<dbReference type="Pfam" id="PF00320">
    <property type="entry name" value="GATA"/>
    <property type="match status" value="2"/>
</dbReference>
<dbReference type="InterPro" id="IPR000679">
    <property type="entry name" value="Znf_GATA"/>
</dbReference>
<gene>
    <name evidence="11" type="ORF">MENT_LOCUS17885</name>
</gene>
<dbReference type="PANTHER" id="PTHR10071">
    <property type="entry name" value="TRANSCRIPTION FACTOR GATA FAMILY MEMBER"/>
    <property type="match status" value="1"/>
</dbReference>
<dbReference type="GO" id="GO:0005634">
    <property type="term" value="C:nucleus"/>
    <property type="evidence" value="ECO:0007669"/>
    <property type="project" value="UniProtKB-SubCell"/>
</dbReference>
<evidence type="ECO:0000256" key="2">
    <source>
        <dbReference type="ARBA" id="ARBA00022723"/>
    </source>
</evidence>
<evidence type="ECO:0000256" key="5">
    <source>
        <dbReference type="ARBA" id="ARBA00023015"/>
    </source>
</evidence>
<evidence type="ECO:0000256" key="1">
    <source>
        <dbReference type="ARBA" id="ARBA00004123"/>
    </source>
</evidence>
<dbReference type="GO" id="GO:0000122">
    <property type="term" value="P:negative regulation of transcription by RNA polymerase II"/>
    <property type="evidence" value="ECO:0007669"/>
    <property type="project" value="TreeGrafter"/>
</dbReference>
<keyword evidence="6" id="KW-0804">Transcription</keyword>
<organism evidence="11 12">
    <name type="scientific">Meloidogyne enterolobii</name>
    <name type="common">Root-knot nematode worm</name>
    <name type="synonym">Meloidogyne mayaguensis</name>
    <dbReference type="NCBI Taxonomy" id="390850"/>
    <lineage>
        <taxon>Eukaryota</taxon>
        <taxon>Metazoa</taxon>
        <taxon>Ecdysozoa</taxon>
        <taxon>Nematoda</taxon>
        <taxon>Chromadorea</taxon>
        <taxon>Rhabditida</taxon>
        <taxon>Tylenchina</taxon>
        <taxon>Tylenchomorpha</taxon>
        <taxon>Tylenchoidea</taxon>
        <taxon>Meloidogynidae</taxon>
        <taxon>Meloidogyninae</taxon>
        <taxon>Meloidogyne</taxon>
    </lineage>
</organism>
<comment type="caution">
    <text evidence="11">The sequence shown here is derived from an EMBL/GenBank/DDBJ whole genome shotgun (WGS) entry which is preliminary data.</text>
</comment>
<protein>
    <recommendedName>
        <fullName evidence="10">GATA-type domain-containing protein</fullName>
    </recommendedName>
</protein>
<keyword evidence="7" id="KW-0539">Nucleus</keyword>
<feature type="domain" description="GATA-type" evidence="10">
    <location>
        <begin position="264"/>
        <end position="296"/>
    </location>
</feature>
<feature type="chain" id="PRO_5028018564" description="GATA-type domain-containing protein" evidence="9">
    <location>
        <begin position="21"/>
        <end position="311"/>
    </location>
</feature>
<proteinExistence type="predicted"/>
<keyword evidence="3 8" id="KW-0863">Zinc-finger</keyword>
<dbReference type="GO" id="GO:0045944">
    <property type="term" value="P:positive regulation of transcription by RNA polymerase II"/>
    <property type="evidence" value="ECO:0007669"/>
    <property type="project" value="TreeGrafter"/>
</dbReference>
<feature type="signal peptide" evidence="9">
    <location>
        <begin position="1"/>
        <end position="20"/>
    </location>
</feature>
<name>A0A6V7UVG7_MELEN</name>
<evidence type="ECO:0000259" key="10">
    <source>
        <dbReference type="PROSITE" id="PS50114"/>
    </source>
</evidence>
<dbReference type="InterPro" id="IPR039355">
    <property type="entry name" value="Transcription_factor_GATA"/>
</dbReference>
<comment type="subcellular location">
    <subcellularLocation>
        <location evidence="1">Nucleus</location>
    </subcellularLocation>
</comment>
<evidence type="ECO:0000256" key="3">
    <source>
        <dbReference type="ARBA" id="ARBA00022771"/>
    </source>
</evidence>
<evidence type="ECO:0000256" key="8">
    <source>
        <dbReference type="PROSITE-ProRule" id="PRU00094"/>
    </source>
</evidence>
<evidence type="ECO:0000313" key="11">
    <source>
        <dbReference type="EMBL" id="CAD2166513.1"/>
    </source>
</evidence>
<keyword evidence="9" id="KW-0732">Signal</keyword>
<feature type="domain" description="GATA-type" evidence="10">
    <location>
        <begin position="214"/>
        <end position="255"/>
    </location>
</feature>